<feature type="region of interest" description="Disordered" evidence="5">
    <location>
        <begin position="312"/>
        <end position="336"/>
    </location>
</feature>
<dbReference type="Pfam" id="PF03466">
    <property type="entry name" value="LysR_substrate"/>
    <property type="match status" value="1"/>
</dbReference>
<dbReference type="PANTHER" id="PTHR30419:SF8">
    <property type="entry name" value="NITROGEN ASSIMILATION TRANSCRIPTIONAL ACTIVATOR-RELATED"/>
    <property type="match status" value="1"/>
</dbReference>
<dbReference type="SUPFAM" id="SSF53850">
    <property type="entry name" value="Periplasmic binding protein-like II"/>
    <property type="match status" value="1"/>
</dbReference>
<evidence type="ECO:0000313" key="8">
    <source>
        <dbReference type="Proteomes" id="UP000245765"/>
    </source>
</evidence>
<dbReference type="Pfam" id="PF00126">
    <property type="entry name" value="HTH_1"/>
    <property type="match status" value="1"/>
</dbReference>
<accession>A0A317FI81</accession>
<dbReference type="PRINTS" id="PR00039">
    <property type="entry name" value="HTHLYSR"/>
</dbReference>
<dbReference type="InterPro" id="IPR000847">
    <property type="entry name" value="LysR_HTH_N"/>
</dbReference>
<dbReference type="Proteomes" id="UP000245765">
    <property type="component" value="Unassembled WGS sequence"/>
</dbReference>
<dbReference type="GO" id="GO:0005829">
    <property type="term" value="C:cytosol"/>
    <property type="evidence" value="ECO:0007669"/>
    <property type="project" value="TreeGrafter"/>
</dbReference>
<sequence length="336" mass="36530">MPRRYLDQRLKLPLLRVADALEAHGSLLKAASALGLGQPALSRSLQELEEIAGARLFERHPRGVRPTEEGMVMVRTARRVLAELRRADEELDAVGSAEGGSVAIGVLPVAAVGVLPGALIRLKQRHPAIQVRLQQGRTEELLALLAAREVELVVGRLYAPSLPDGFLREALWEEPISVLARADHPILAREGPVPKEALRRYDLVLPTVTQRVGQEIEQLLSLLGLMPAAPLRSSSYGFIREMLLATDCLSVMPRLMMTGDLLRGALRVVPLPIPAPARPAGLILPPESRPSPAAAAFLACLRDHLAEISARGLADMPNSDTKPARSNRTRRRVGPR</sequence>
<feature type="compositionally biased region" description="Basic residues" evidence="5">
    <location>
        <begin position="325"/>
        <end position="336"/>
    </location>
</feature>
<keyword evidence="2" id="KW-0805">Transcription regulation</keyword>
<dbReference type="InterPro" id="IPR036390">
    <property type="entry name" value="WH_DNA-bd_sf"/>
</dbReference>
<evidence type="ECO:0000256" key="3">
    <source>
        <dbReference type="ARBA" id="ARBA00023125"/>
    </source>
</evidence>
<dbReference type="OrthoDB" id="9814165at2"/>
<evidence type="ECO:0000259" key="6">
    <source>
        <dbReference type="PROSITE" id="PS50931"/>
    </source>
</evidence>
<dbReference type="PANTHER" id="PTHR30419">
    <property type="entry name" value="HTH-TYPE TRANSCRIPTIONAL REGULATOR YBHD"/>
    <property type="match status" value="1"/>
</dbReference>
<evidence type="ECO:0000256" key="2">
    <source>
        <dbReference type="ARBA" id="ARBA00023015"/>
    </source>
</evidence>
<dbReference type="InterPro" id="IPR036388">
    <property type="entry name" value="WH-like_DNA-bd_sf"/>
</dbReference>
<dbReference type="GO" id="GO:0003700">
    <property type="term" value="F:DNA-binding transcription factor activity"/>
    <property type="evidence" value="ECO:0007669"/>
    <property type="project" value="InterPro"/>
</dbReference>
<evidence type="ECO:0000256" key="4">
    <source>
        <dbReference type="ARBA" id="ARBA00023163"/>
    </source>
</evidence>
<feature type="domain" description="HTH lysR-type" evidence="6">
    <location>
        <begin position="10"/>
        <end position="67"/>
    </location>
</feature>
<proteinExistence type="inferred from homology"/>
<dbReference type="Gene3D" id="3.40.190.10">
    <property type="entry name" value="Periplasmic binding protein-like II"/>
    <property type="match status" value="2"/>
</dbReference>
<evidence type="ECO:0000313" key="7">
    <source>
        <dbReference type="EMBL" id="PWS38811.1"/>
    </source>
</evidence>
<comment type="caution">
    <text evidence="7">The sequence shown here is derived from an EMBL/GenBank/DDBJ whole genome shotgun (WGS) entry which is preliminary data.</text>
</comment>
<gene>
    <name evidence="7" type="ORF">DFH01_06060</name>
</gene>
<dbReference type="InterPro" id="IPR005119">
    <property type="entry name" value="LysR_subst-bd"/>
</dbReference>
<comment type="similarity">
    <text evidence="1">Belongs to the LysR transcriptional regulatory family.</text>
</comment>
<organism evidence="7 8">
    <name type="scientific">Falsiroseomonas bella</name>
    <dbReference type="NCBI Taxonomy" id="2184016"/>
    <lineage>
        <taxon>Bacteria</taxon>
        <taxon>Pseudomonadati</taxon>
        <taxon>Pseudomonadota</taxon>
        <taxon>Alphaproteobacteria</taxon>
        <taxon>Acetobacterales</taxon>
        <taxon>Roseomonadaceae</taxon>
        <taxon>Falsiroseomonas</taxon>
    </lineage>
</organism>
<evidence type="ECO:0000256" key="5">
    <source>
        <dbReference type="SAM" id="MobiDB-lite"/>
    </source>
</evidence>
<evidence type="ECO:0000256" key="1">
    <source>
        <dbReference type="ARBA" id="ARBA00009437"/>
    </source>
</evidence>
<dbReference type="InterPro" id="IPR050950">
    <property type="entry name" value="HTH-type_LysR_regulators"/>
</dbReference>
<keyword evidence="3" id="KW-0238">DNA-binding</keyword>
<dbReference type="RefSeq" id="WP_109869432.1">
    <property type="nucleotide sequence ID" value="NZ_QGNA01000001.1"/>
</dbReference>
<dbReference type="Gene3D" id="1.10.10.10">
    <property type="entry name" value="Winged helix-like DNA-binding domain superfamily/Winged helix DNA-binding domain"/>
    <property type="match status" value="1"/>
</dbReference>
<keyword evidence="4" id="KW-0804">Transcription</keyword>
<dbReference type="GO" id="GO:0003677">
    <property type="term" value="F:DNA binding"/>
    <property type="evidence" value="ECO:0007669"/>
    <property type="project" value="UniProtKB-KW"/>
</dbReference>
<reference evidence="8" key="1">
    <citation type="submission" date="2018-05" db="EMBL/GenBank/DDBJ databases">
        <authorList>
            <person name="Du Z."/>
            <person name="Wang X."/>
        </authorList>
    </citation>
    <scope>NUCLEOTIDE SEQUENCE [LARGE SCALE GENOMIC DNA]</scope>
    <source>
        <strain evidence="8">CQN31</strain>
    </source>
</reference>
<dbReference type="SUPFAM" id="SSF46785">
    <property type="entry name" value="Winged helix' DNA-binding domain"/>
    <property type="match status" value="1"/>
</dbReference>
<dbReference type="EMBL" id="QGNA01000001">
    <property type="protein sequence ID" value="PWS38811.1"/>
    <property type="molecule type" value="Genomic_DNA"/>
</dbReference>
<dbReference type="PROSITE" id="PS50931">
    <property type="entry name" value="HTH_LYSR"/>
    <property type="match status" value="1"/>
</dbReference>
<dbReference type="AlphaFoldDB" id="A0A317FI81"/>
<name>A0A317FI81_9PROT</name>
<keyword evidence="8" id="KW-1185">Reference proteome</keyword>
<protein>
    <submittedName>
        <fullName evidence="7">LysR family transcriptional regulator</fullName>
    </submittedName>
</protein>